<dbReference type="OrthoDB" id="940781at2"/>
<proteinExistence type="predicted"/>
<dbReference type="RefSeq" id="WP_110360484.1">
    <property type="nucleotide sequence ID" value="NZ_QFLI01000003.1"/>
</dbReference>
<keyword evidence="5" id="KW-1185">Reference proteome</keyword>
<keyword evidence="1" id="KW-0597">Phosphoprotein</keyword>
<evidence type="ECO:0000313" key="5">
    <source>
        <dbReference type="Proteomes" id="UP000248079"/>
    </source>
</evidence>
<feature type="domain" description="Response regulatory" evidence="2">
    <location>
        <begin position="6"/>
        <end position="121"/>
    </location>
</feature>
<comment type="caution">
    <text evidence="4">The sequence shown here is derived from an EMBL/GenBank/DDBJ whole genome shotgun (WGS) entry which is preliminary data.</text>
</comment>
<accession>A0A2V3ZYC6</accession>
<organism evidence="4 5">
    <name type="scientific">Marinifilum breve</name>
    <dbReference type="NCBI Taxonomy" id="2184082"/>
    <lineage>
        <taxon>Bacteria</taxon>
        <taxon>Pseudomonadati</taxon>
        <taxon>Bacteroidota</taxon>
        <taxon>Bacteroidia</taxon>
        <taxon>Marinilabiliales</taxon>
        <taxon>Marinifilaceae</taxon>
    </lineage>
</organism>
<feature type="modified residue" description="4-aspartylphosphate" evidence="1">
    <location>
        <position position="56"/>
    </location>
</feature>
<dbReference type="SMART" id="SM00448">
    <property type="entry name" value="REC"/>
    <property type="match status" value="1"/>
</dbReference>
<dbReference type="PROSITE" id="PS50110">
    <property type="entry name" value="RESPONSE_REGULATORY"/>
    <property type="match status" value="1"/>
</dbReference>
<dbReference type="Gene3D" id="3.40.50.2300">
    <property type="match status" value="1"/>
</dbReference>
<dbReference type="AlphaFoldDB" id="A0A2V3ZYC6"/>
<name>A0A2V3ZYC6_9BACT</name>
<dbReference type="PROSITE" id="PS50930">
    <property type="entry name" value="HTH_LYTTR"/>
    <property type="match status" value="1"/>
</dbReference>
<dbReference type="InterPro" id="IPR007492">
    <property type="entry name" value="LytTR_DNA-bd_dom"/>
</dbReference>
<evidence type="ECO:0008006" key="6">
    <source>
        <dbReference type="Google" id="ProtNLM"/>
    </source>
</evidence>
<dbReference type="EMBL" id="QFLI01000003">
    <property type="protein sequence ID" value="PXY01675.1"/>
    <property type="molecule type" value="Genomic_DNA"/>
</dbReference>
<dbReference type="InterPro" id="IPR046947">
    <property type="entry name" value="LytR-like"/>
</dbReference>
<feature type="domain" description="HTH LytTR-type" evidence="3">
    <location>
        <begin position="138"/>
        <end position="226"/>
    </location>
</feature>
<dbReference type="PANTHER" id="PTHR37299">
    <property type="entry name" value="TRANSCRIPTIONAL REGULATOR-RELATED"/>
    <property type="match status" value="1"/>
</dbReference>
<dbReference type="GO" id="GO:0003677">
    <property type="term" value="F:DNA binding"/>
    <property type="evidence" value="ECO:0007669"/>
    <property type="project" value="InterPro"/>
</dbReference>
<dbReference type="Gene3D" id="2.40.50.1020">
    <property type="entry name" value="LytTr DNA-binding domain"/>
    <property type="match status" value="1"/>
</dbReference>
<evidence type="ECO:0000259" key="3">
    <source>
        <dbReference type="PROSITE" id="PS50930"/>
    </source>
</evidence>
<evidence type="ECO:0000256" key="1">
    <source>
        <dbReference type="PROSITE-ProRule" id="PRU00169"/>
    </source>
</evidence>
<dbReference type="Pfam" id="PF00072">
    <property type="entry name" value="Response_reg"/>
    <property type="match status" value="1"/>
</dbReference>
<dbReference type="SMART" id="SM00850">
    <property type="entry name" value="LytTR"/>
    <property type="match status" value="1"/>
</dbReference>
<dbReference type="GO" id="GO:0000156">
    <property type="term" value="F:phosphorelay response regulator activity"/>
    <property type="evidence" value="ECO:0007669"/>
    <property type="project" value="InterPro"/>
</dbReference>
<reference evidence="4 5" key="1">
    <citation type="submission" date="2018-05" db="EMBL/GenBank/DDBJ databases">
        <title>Marinifilum breve JC075T sp. nov., a marine bacterium isolated from Yongle Blue Hole in the South China Sea.</title>
        <authorList>
            <person name="Fu T."/>
        </authorList>
    </citation>
    <scope>NUCLEOTIDE SEQUENCE [LARGE SCALE GENOMIC DNA]</scope>
    <source>
        <strain evidence="4 5">JC075</strain>
    </source>
</reference>
<dbReference type="Pfam" id="PF04397">
    <property type="entry name" value="LytTR"/>
    <property type="match status" value="1"/>
</dbReference>
<protein>
    <recommendedName>
        <fullName evidence="6">Stage 0 sporulation protein A homolog</fullName>
    </recommendedName>
</protein>
<dbReference type="Proteomes" id="UP000248079">
    <property type="component" value="Unassembled WGS sequence"/>
</dbReference>
<dbReference type="InterPro" id="IPR011006">
    <property type="entry name" value="CheY-like_superfamily"/>
</dbReference>
<dbReference type="SUPFAM" id="SSF52172">
    <property type="entry name" value="CheY-like"/>
    <property type="match status" value="1"/>
</dbReference>
<dbReference type="PANTHER" id="PTHR37299:SF1">
    <property type="entry name" value="STAGE 0 SPORULATION PROTEIN A HOMOLOG"/>
    <property type="match status" value="1"/>
</dbReference>
<evidence type="ECO:0000313" key="4">
    <source>
        <dbReference type="EMBL" id="PXY01675.1"/>
    </source>
</evidence>
<dbReference type="InterPro" id="IPR001789">
    <property type="entry name" value="Sig_transdc_resp-reg_receiver"/>
</dbReference>
<evidence type="ECO:0000259" key="2">
    <source>
        <dbReference type="PROSITE" id="PS50110"/>
    </source>
</evidence>
<gene>
    <name evidence="4" type="ORF">DF185_09410</name>
</gene>
<sequence>MNREIRVLIVENDKGYVDLMCSLLKNEGINKIDVVDSYDAAIVNMKKSKYSIVLIDIVLNKDKSGVRLGMHIKENCGTPFMYVTSNMSTAMLEVLQESKPKCIILKPIDEKMFVYNLRITLYNEKVPQASNLELKDRIFVKKNNVYEKIDISEIKYVESHQMYNFIFLKTGERLMIRGGLKDFHERFPETFIKINQRCVINMNYITGYDKDVLVVDNKVLKVSRRYKNKVFDYLISV</sequence>